<proteinExistence type="predicted"/>
<organism evidence="2 3">
    <name type="scientific">Penicilliopsis zonata CBS 506.65</name>
    <dbReference type="NCBI Taxonomy" id="1073090"/>
    <lineage>
        <taxon>Eukaryota</taxon>
        <taxon>Fungi</taxon>
        <taxon>Dikarya</taxon>
        <taxon>Ascomycota</taxon>
        <taxon>Pezizomycotina</taxon>
        <taxon>Eurotiomycetes</taxon>
        <taxon>Eurotiomycetidae</taxon>
        <taxon>Eurotiales</taxon>
        <taxon>Aspergillaceae</taxon>
        <taxon>Penicilliopsis</taxon>
    </lineage>
</organism>
<keyword evidence="3" id="KW-1185">Reference proteome</keyword>
<name>A0A1L9SJQ0_9EURO</name>
<dbReference type="GO" id="GO:0008757">
    <property type="term" value="F:S-adenosylmethionine-dependent methyltransferase activity"/>
    <property type="evidence" value="ECO:0007669"/>
    <property type="project" value="InterPro"/>
</dbReference>
<reference evidence="3" key="1">
    <citation type="journal article" date="2017" name="Genome Biol.">
        <title>Comparative genomics reveals high biological diversity and specific adaptations in the industrially and medically important fungal genus Aspergillus.</title>
        <authorList>
            <person name="de Vries R.P."/>
            <person name="Riley R."/>
            <person name="Wiebenga A."/>
            <person name="Aguilar-Osorio G."/>
            <person name="Amillis S."/>
            <person name="Uchima C.A."/>
            <person name="Anderluh G."/>
            <person name="Asadollahi M."/>
            <person name="Askin M."/>
            <person name="Barry K."/>
            <person name="Battaglia E."/>
            <person name="Bayram O."/>
            <person name="Benocci T."/>
            <person name="Braus-Stromeyer S.A."/>
            <person name="Caldana C."/>
            <person name="Canovas D."/>
            <person name="Cerqueira G.C."/>
            <person name="Chen F."/>
            <person name="Chen W."/>
            <person name="Choi C."/>
            <person name="Clum A."/>
            <person name="Dos Santos R.A."/>
            <person name="Damasio A.R."/>
            <person name="Diallinas G."/>
            <person name="Emri T."/>
            <person name="Fekete E."/>
            <person name="Flipphi M."/>
            <person name="Freyberg S."/>
            <person name="Gallo A."/>
            <person name="Gournas C."/>
            <person name="Habgood R."/>
            <person name="Hainaut M."/>
            <person name="Harispe M.L."/>
            <person name="Henrissat B."/>
            <person name="Hilden K.S."/>
            <person name="Hope R."/>
            <person name="Hossain A."/>
            <person name="Karabika E."/>
            <person name="Karaffa L."/>
            <person name="Karanyi Z."/>
            <person name="Krasevec N."/>
            <person name="Kuo A."/>
            <person name="Kusch H."/>
            <person name="LaButti K."/>
            <person name="Lagendijk E.L."/>
            <person name="Lapidus A."/>
            <person name="Levasseur A."/>
            <person name="Lindquist E."/>
            <person name="Lipzen A."/>
            <person name="Logrieco A.F."/>
            <person name="MacCabe A."/>
            <person name="Maekelae M.R."/>
            <person name="Malavazi I."/>
            <person name="Melin P."/>
            <person name="Meyer V."/>
            <person name="Mielnichuk N."/>
            <person name="Miskei M."/>
            <person name="Molnar A.P."/>
            <person name="Mule G."/>
            <person name="Ngan C.Y."/>
            <person name="Orejas M."/>
            <person name="Orosz E."/>
            <person name="Ouedraogo J.P."/>
            <person name="Overkamp K.M."/>
            <person name="Park H.-S."/>
            <person name="Perrone G."/>
            <person name="Piumi F."/>
            <person name="Punt P.J."/>
            <person name="Ram A.F."/>
            <person name="Ramon A."/>
            <person name="Rauscher S."/>
            <person name="Record E."/>
            <person name="Riano-Pachon D.M."/>
            <person name="Robert V."/>
            <person name="Roehrig J."/>
            <person name="Ruller R."/>
            <person name="Salamov A."/>
            <person name="Salih N.S."/>
            <person name="Samson R.A."/>
            <person name="Sandor E."/>
            <person name="Sanguinetti M."/>
            <person name="Schuetze T."/>
            <person name="Sepcic K."/>
            <person name="Shelest E."/>
            <person name="Sherlock G."/>
            <person name="Sophianopoulou V."/>
            <person name="Squina F.M."/>
            <person name="Sun H."/>
            <person name="Susca A."/>
            <person name="Todd R.B."/>
            <person name="Tsang A."/>
            <person name="Unkles S.E."/>
            <person name="van de Wiele N."/>
            <person name="van Rossen-Uffink D."/>
            <person name="Oliveira J.V."/>
            <person name="Vesth T.C."/>
            <person name="Visser J."/>
            <person name="Yu J.-H."/>
            <person name="Zhou M."/>
            <person name="Andersen M.R."/>
            <person name="Archer D.B."/>
            <person name="Baker S.E."/>
            <person name="Benoit I."/>
            <person name="Brakhage A.A."/>
            <person name="Braus G.H."/>
            <person name="Fischer R."/>
            <person name="Frisvad J.C."/>
            <person name="Goldman G.H."/>
            <person name="Houbraken J."/>
            <person name="Oakley B."/>
            <person name="Pocsi I."/>
            <person name="Scazzocchio C."/>
            <person name="Seiboth B."/>
            <person name="vanKuyk P.A."/>
            <person name="Wortman J."/>
            <person name="Dyer P.S."/>
            <person name="Grigoriev I.V."/>
        </authorList>
    </citation>
    <scope>NUCLEOTIDE SEQUENCE [LARGE SCALE GENOMIC DNA]</scope>
    <source>
        <strain evidence="3">CBS 506.65</strain>
    </source>
</reference>
<dbReference type="RefSeq" id="XP_022581833.1">
    <property type="nucleotide sequence ID" value="XM_022722986.1"/>
</dbReference>
<dbReference type="OrthoDB" id="10027013at2759"/>
<dbReference type="PANTHER" id="PTHR44942">
    <property type="entry name" value="METHYLTRANSF_11 DOMAIN-CONTAINING PROTEIN"/>
    <property type="match status" value="1"/>
</dbReference>
<evidence type="ECO:0000313" key="2">
    <source>
        <dbReference type="EMBL" id="OJJ47323.1"/>
    </source>
</evidence>
<dbReference type="STRING" id="1073090.A0A1L9SJQ0"/>
<dbReference type="VEuPathDB" id="FungiDB:ASPZODRAFT_132318"/>
<dbReference type="Proteomes" id="UP000184188">
    <property type="component" value="Unassembled WGS sequence"/>
</dbReference>
<protein>
    <recommendedName>
        <fullName evidence="1">Methyltransferase type 11 domain-containing protein</fullName>
    </recommendedName>
</protein>
<evidence type="ECO:0000313" key="3">
    <source>
        <dbReference type="Proteomes" id="UP000184188"/>
    </source>
</evidence>
<dbReference type="EMBL" id="KV878341">
    <property type="protein sequence ID" value="OJJ47323.1"/>
    <property type="molecule type" value="Genomic_DNA"/>
</dbReference>
<accession>A0A1L9SJQ0</accession>
<dbReference type="CDD" id="cd02440">
    <property type="entry name" value="AdoMet_MTases"/>
    <property type="match status" value="1"/>
</dbReference>
<gene>
    <name evidence="2" type="ORF">ASPZODRAFT_132318</name>
</gene>
<dbReference type="InterPro" id="IPR029063">
    <property type="entry name" value="SAM-dependent_MTases_sf"/>
</dbReference>
<dbReference type="PANTHER" id="PTHR44942:SF10">
    <property type="entry name" value="METHYLTRANSFERASE TYPE 11 DOMAIN-CONTAINING PROTEIN"/>
    <property type="match status" value="1"/>
</dbReference>
<dbReference type="Gene3D" id="3.40.50.150">
    <property type="entry name" value="Vaccinia Virus protein VP39"/>
    <property type="match status" value="1"/>
</dbReference>
<dbReference type="Pfam" id="PF08241">
    <property type="entry name" value="Methyltransf_11"/>
    <property type="match status" value="1"/>
</dbReference>
<sequence length="309" mass="34090">MTQLDPTFRSYDCAQAARYAKARLSYPAELYQVVLDHHQATGGQFDTVLDVGCGPGNATRDLALSFDKAIGVDPGEQMIEAAKELGGTTQTGSPIRFHVASAEDLARDTTSIWDIQGGVDLLTAAMAAHWFNMPEFWRAAERVVKPGGTVVLWTQASLYCHPSTPNADKVQEALSHLEDVVLKPYVLPSNQLSHDLYDSLPLPWTVEPVVSAFKESDFVRREWDRDGILTNGQDYAFGSDETSISRLERGLGTASMVTRWREAHPELANTDQDCVAVTMRQVREALGNTEADATFRTGQATVILLFKRQ</sequence>
<evidence type="ECO:0000259" key="1">
    <source>
        <dbReference type="Pfam" id="PF08241"/>
    </source>
</evidence>
<dbReference type="GeneID" id="34609451"/>
<feature type="domain" description="Methyltransferase type 11" evidence="1">
    <location>
        <begin position="49"/>
        <end position="151"/>
    </location>
</feature>
<dbReference type="SUPFAM" id="SSF53335">
    <property type="entry name" value="S-adenosyl-L-methionine-dependent methyltransferases"/>
    <property type="match status" value="1"/>
</dbReference>
<dbReference type="AlphaFoldDB" id="A0A1L9SJQ0"/>
<dbReference type="InterPro" id="IPR013216">
    <property type="entry name" value="Methyltransf_11"/>
</dbReference>
<dbReference type="InterPro" id="IPR051052">
    <property type="entry name" value="Diverse_substrate_MTase"/>
</dbReference>